<sequence>MSTPTNNSDYFTATQNGEKLFETDHIEVKHEQGYITIEGSRKLGLPDGQAIKLTIDPSTTNGEHEFKRGEKLVEVYYLNRQGTQYAYRGTFNSELDNTNRKYRISFVLEFHGNHDAIHVQLDVSG</sequence>
<dbReference type="EMBL" id="CP027561">
    <property type="protein sequence ID" value="QJP97343.1"/>
    <property type="molecule type" value="Genomic_DNA"/>
</dbReference>
<accession>A0A7Z3C852</accession>
<reference evidence="1 2" key="1">
    <citation type="submission" date="2018-03" db="EMBL/GenBank/DDBJ databases">
        <title>Complete genome sequence of Pseudomonas fluorescens sp. G7.</title>
        <authorList>
            <person name="Gao C.-H."/>
            <person name="Li Z."/>
            <person name="Cai P."/>
        </authorList>
    </citation>
    <scope>NUCLEOTIDE SEQUENCE [LARGE SCALE GENOMIC DNA]</scope>
    <source>
        <strain evidence="1 2">G7</strain>
    </source>
</reference>
<gene>
    <name evidence="1" type="ORF">C6Y56_23210</name>
</gene>
<dbReference type="RefSeq" id="WP_169431760.1">
    <property type="nucleotide sequence ID" value="NZ_CP027561.1"/>
</dbReference>
<name>A0A7Z3C852_PSEFL</name>
<dbReference type="AlphaFoldDB" id="A0A7Z3C852"/>
<evidence type="ECO:0000313" key="2">
    <source>
        <dbReference type="Proteomes" id="UP000501669"/>
    </source>
</evidence>
<evidence type="ECO:0000313" key="1">
    <source>
        <dbReference type="EMBL" id="QJP97343.1"/>
    </source>
</evidence>
<proteinExistence type="predicted"/>
<protein>
    <submittedName>
        <fullName evidence="1">Uncharacterized protein</fullName>
    </submittedName>
</protein>
<organism evidence="1 2">
    <name type="scientific">Pseudomonas fluorescens</name>
    <dbReference type="NCBI Taxonomy" id="294"/>
    <lineage>
        <taxon>Bacteria</taxon>
        <taxon>Pseudomonadati</taxon>
        <taxon>Pseudomonadota</taxon>
        <taxon>Gammaproteobacteria</taxon>
        <taxon>Pseudomonadales</taxon>
        <taxon>Pseudomonadaceae</taxon>
        <taxon>Pseudomonas</taxon>
    </lineage>
</organism>
<dbReference type="Proteomes" id="UP000501669">
    <property type="component" value="Chromosome"/>
</dbReference>